<dbReference type="Gene3D" id="1.10.10.10">
    <property type="entry name" value="Winged helix-like DNA-binding domain superfamily/Winged helix DNA-binding domain"/>
    <property type="match status" value="1"/>
</dbReference>
<dbReference type="PROSITE" id="PS50931">
    <property type="entry name" value="HTH_LYSR"/>
    <property type="match status" value="1"/>
</dbReference>
<dbReference type="FunFam" id="1.10.10.10:FF:000001">
    <property type="entry name" value="LysR family transcriptional regulator"/>
    <property type="match status" value="1"/>
</dbReference>
<dbReference type="InterPro" id="IPR036388">
    <property type="entry name" value="WH-like_DNA-bd_sf"/>
</dbReference>
<name>A0A2S9PY56_9ACTN</name>
<dbReference type="InterPro" id="IPR000847">
    <property type="entry name" value="LysR_HTH_N"/>
</dbReference>
<dbReference type="Proteomes" id="UP000239322">
    <property type="component" value="Unassembled WGS sequence"/>
</dbReference>
<keyword evidence="4" id="KW-0804">Transcription</keyword>
<dbReference type="InterPro" id="IPR036390">
    <property type="entry name" value="WH_DNA-bd_sf"/>
</dbReference>
<dbReference type="AlphaFoldDB" id="A0A2S9PY56"/>
<reference evidence="6 7" key="1">
    <citation type="submission" date="2018-03" db="EMBL/GenBank/DDBJ databases">
        <title>Novel Streptomyces sp. from soil.</title>
        <authorList>
            <person name="Tan G.Y.A."/>
            <person name="Lee Z.Y."/>
        </authorList>
    </citation>
    <scope>NUCLEOTIDE SEQUENCE [LARGE SCALE GENOMIC DNA]</scope>
    <source>
        <strain evidence="6 7">ST5x</strain>
    </source>
</reference>
<dbReference type="Pfam" id="PF03466">
    <property type="entry name" value="LysR_substrate"/>
    <property type="match status" value="1"/>
</dbReference>
<dbReference type="PRINTS" id="PR00039">
    <property type="entry name" value="HTHLYSR"/>
</dbReference>
<protein>
    <submittedName>
        <fullName evidence="6">LysR family transcriptional regulator</fullName>
    </submittedName>
</protein>
<dbReference type="OrthoDB" id="3673085at2"/>
<keyword evidence="3" id="KW-0238">DNA-binding</keyword>
<dbReference type="GO" id="GO:0032993">
    <property type="term" value="C:protein-DNA complex"/>
    <property type="evidence" value="ECO:0007669"/>
    <property type="project" value="TreeGrafter"/>
</dbReference>
<evidence type="ECO:0000259" key="5">
    <source>
        <dbReference type="PROSITE" id="PS50931"/>
    </source>
</evidence>
<dbReference type="GO" id="GO:0003700">
    <property type="term" value="F:DNA-binding transcription factor activity"/>
    <property type="evidence" value="ECO:0007669"/>
    <property type="project" value="InterPro"/>
</dbReference>
<dbReference type="Gene3D" id="3.40.190.290">
    <property type="match status" value="1"/>
</dbReference>
<dbReference type="SUPFAM" id="SSF53850">
    <property type="entry name" value="Periplasmic binding protein-like II"/>
    <property type="match status" value="1"/>
</dbReference>
<evidence type="ECO:0000313" key="7">
    <source>
        <dbReference type="Proteomes" id="UP000239322"/>
    </source>
</evidence>
<dbReference type="SUPFAM" id="SSF46785">
    <property type="entry name" value="Winged helix' DNA-binding domain"/>
    <property type="match status" value="1"/>
</dbReference>
<evidence type="ECO:0000256" key="1">
    <source>
        <dbReference type="ARBA" id="ARBA00009437"/>
    </source>
</evidence>
<comment type="similarity">
    <text evidence="1">Belongs to the LysR transcriptional regulatory family.</text>
</comment>
<gene>
    <name evidence="6" type="ORF">C6N75_10405</name>
</gene>
<sequence length="301" mass="32727">MFDSRYIRTFQEVVRTGSYTAAARALGFTQPAVSQQMKALERDVGTALFTRVGRGLKLTEAGEALTRHTAPILDSLEVARQQIDAIARLRSGRVRICAFPSAAATILPRAMARVRVEHPGVMVELSEGEPPDSLRALARGECDIALAFDYPGFPVDAPEELAGVRLMEDPLTVLLPVGHPMARRRSVRLADLANERWIAGCARCRTYFVHACAEGGFTPDIVCTTDDNLVLQSLVAAGVGIAMVPSLVLSFLCHDKVTGRIVEPHTRRQVYAYALRDHLRIPATALLLEEITVAAAARVGC</sequence>
<dbReference type="EMBL" id="PVLV01000127">
    <property type="protein sequence ID" value="PRH79277.1"/>
    <property type="molecule type" value="Genomic_DNA"/>
</dbReference>
<evidence type="ECO:0000256" key="3">
    <source>
        <dbReference type="ARBA" id="ARBA00023125"/>
    </source>
</evidence>
<dbReference type="InterPro" id="IPR005119">
    <property type="entry name" value="LysR_subst-bd"/>
</dbReference>
<evidence type="ECO:0000313" key="6">
    <source>
        <dbReference type="EMBL" id="PRH79277.1"/>
    </source>
</evidence>
<dbReference type="PANTHER" id="PTHR30346">
    <property type="entry name" value="TRANSCRIPTIONAL DUAL REGULATOR HCAR-RELATED"/>
    <property type="match status" value="1"/>
</dbReference>
<dbReference type="GO" id="GO:0003677">
    <property type="term" value="F:DNA binding"/>
    <property type="evidence" value="ECO:0007669"/>
    <property type="project" value="UniProtKB-KW"/>
</dbReference>
<accession>A0A2S9PY56</accession>
<organism evidence="6 7">
    <name type="scientific">Streptomyces solincola</name>
    <dbReference type="NCBI Taxonomy" id="2100817"/>
    <lineage>
        <taxon>Bacteria</taxon>
        <taxon>Bacillati</taxon>
        <taxon>Actinomycetota</taxon>
        <taxon>Actinomycetes</taxon>
        <taxon>Kitasatosporales</taxon>
        <taxon>Streptomycetaceae</taxon>
        <taxon>Streptomyces</taxon>
    </lineage>
</organism>
<dbReference type="Pfam" id="PF00126">
    <property type="entry name" value="HTH_1"/>
    <property type="match status" value="1"/>
</dbReference>
<evidence type="ECO:0000256" key="4">
    <source>
        <dbReference type="ARBA" id="ARBA00023163"/>
    </source>
</evidence>
<evidence type="ECO:0000256" key="2">
    <source>
        <dbReference type="ARBA" id="ARBA00023015"/>
    </source>
</evidence>
<keyword evidence="2" id="KW-0805">Transcription regulation</keyword>
<feature type="domain" description="HTH lysR-type" evidence="5">
    <location>
        <begin position="2"/>
        <end position="59"/>
    </location>
</feature>
<dbReference type="RefSeq" id="WP_105868597.1">
    <property type="nucleotide sequence ID" value="NZ_PVLV01000127.1"/>
</dbReference>
<dbReference type="CDD" id="cd08423">
    <property type="entry name" value="PBP2_LTTR_like_6"/>
    <property type="match status" value="1"/>
</dbReference>
<dbReference type="PANTHER" id="PTHR30346:SF29">
    <property type="entry name" value="LYSR SUBSTRATE-BINDING"/>
    <property type="match status" value="1"/>
</dbReference>
<comment type="caution">
    <text evidence="6">The sequence shown here is derived from an EMBL/GenBank/DDBJ whole genome shotgun (WGS) entry which is preliminary data.</text>
</comment>
<proteinExistence type="inferred from homology"/>
<keyword evidence="7" id="KW-1185">Reference proteome</keyword>